<dbReference type="InterPro" id="IPR000601">
    <property type="entry name" value="PKD_dom"/>
</dbReference>
<evidence type="ECO:0000259" key="2">
    <source>
        <dbReference type="PROSITE" id="PS50093"/>
    </source>
</evidence>
<reference evidence="3" key="1">
    <citation type="submission" date="2023-07" db="EMBL/GenBank/DDBJ databases">
        <title>The genome sequence of Rhodocytophaga aerolata KACC 12507.</title>
        <authorList>
            <person name="Zhang X."/>
        </authorList>
    </citation>
    <scope>NUCLEOTIDE SEQUENCE</scope>
    <source>
        <strain evidence="3">KACC 12507</strain>
    </source>
</reference>
<evidence type="ECO:0000256" key="1">
    <source>
        <dbReference type="SAM" id="SignalP"/>
    </source>
</evidence>
<keyword evidence="1" id="KW-0732">Signal</keyword>
<sequence length="1090" mass="118590">MPFVLLVLGFLFIFPFTVRAETSPTPTIKFVKNQNQWDKDILYRADIPGGYVFIGAHSLKYVFYDTKATSHLHGNPKNDPRAKMDVAPPERRRIKAHGIELQFLNANPHARIEATGETPEKRNYFLGKDPAKWASDVKSFTEIYYRNIYPGIDLKLYSQHASLKYEFIVAPKADINQIKLQYNGASDLSLQKGTLQIKTTVNTITESKPYSYQLAGSTAKEVASAFILKNNIVQFDFPKGYNKNLPLIIDPYLVFSTYSGSFSDNWGFTATPDTTGNLYSGGIEFGALFPTTIGAFQFEFANYVDVAILKYNPTGSTLLYATYLGGIAADVPHSMIVDSSNELIIMGTTGSIDFPTTSNAYDNTFNTGDAIFTEASIEYTSGSDLFVAKLNATGNVLRGSTFLGGSSNDGINVSGDVIKSYGDEFRGEVNLDESNNIYIVSTTLSADFPLVNPVSASLGGSQDAIVAQFDPELTSLQWSTYFGGASYDAASGIRVGKSGSVYICGGTTSNDLPASSDAIKPTIADSEDGYIAKFLGGTLVTSTYIGTANRDNVYLIDLDTEENVYVMGVTFGSYPVSEGVYQNTNGKQFIHAIKNDFTQTLFSTVIGSGRNVPDISPTAFMVNDCGFIYLSGWGGAVNGERGIAYSNTSGLPTTADALRRTSHSYTLQSTNGIIGDDFYLMILDQNASNLLYATFLGSSEGNNHVDGGTSRFDKNGTVYHSACSCRDNNSFPTTPGVWSRVNNGDVITPSPNDPNDGCNNVAFKFDLDGLKADFDITGNGTLGVVEGCAPFNASFTNTSEGGKTYLWDVAGASSNTENPASITIDKPGEYIVTLKVFNPQTCLKVDSVSKIIKVYPAQFKVSPGVKICPGASTQLQAEGGIKYEWTPVAGLSDPTSAQPIASPRLTTTYTVTITNEFNCVEKRTVQVEVQNEVSIDFNLLVESECGKPAMVRFRNNTAGGENFLWIMGNGDTLRGEVPEGYEYPIKGGIFEVIFKVFTGPCEYTSTQVLTIENGELPPNVITPNDDQANQTFLAPNANSKLEIYNRWGKPVYINDRYQDEWGPDVPHGVYYYLLTSPQGTRCKGWIHVLK</sequence>
<dbReference type="InterPro" id="IPR052918">
    <property type="entry name" value="Motility_Chemotaxis_Reg"/>
</dbReference>
<protein>
    <submittedName>
        <fullName evidence="3">Gliding motility-associated C-terminal domain-containing protein</fullName>
    </submittedName>
</protein>
<dbReference type="InterPro" id="IPR010620">
    <property type="entry name" value="SBBP_repeat"/>
</dbReference>
<dbReference type="Pfam" id="PF06739">
    <property type="entry name" value="SBBP"/>
    <property type="match status" value="1"/>
</dbReference>
<dbReference type="RefSeq" id="WP_302039473.1">
    <property type="nucleotide sequence ID" value="NZ_JAUKPO010000013.1"/>
</dbReference>
<dbReference type="InterPro" id="IPR057708">
    <property type="entry name" value="DUF7948"/>
</dbReference>
<dbReference type="Proteomes" id="UP001168528">
    <property type="component" value="Unassembled WGS sequence"/>
</dbReference>
<dbReference type="Pfam" id="PF13585">
    <property type="entry name" value="CHU_C"/>
    <property type="match status" value="1"/>
</dbReference>
<dbReference type="InterPro" id="IPR035986">
    <property type="entry name" value="PKD_dom_sf"/>
</dbReference>
<organism evidence="3 4">
    <name type="scientific">Rhodocytophaga aerolata</name>
    <dbReference type="NCBI Taxonomy" id="455078"/>
    <lineage>
        <taxon>Bacteria</taxon>
        <taxon>Pseudomonadati</taxon>
        <taxon>Bacteroidota</taxon>
        <taxon>Cytophagia</taxon>
        <taxon>Cytophagales</taxon>
        <taxon>Rhodocytophagaceae</taxon>
        <taxon>Rhodocytophaga</taxon>
    </lineage>
</organism>
<feature type="chain" id="PRO_5046863693" evidence="1">
    <location>
        <begin position="21"/>
        <end position="1090"/>
    </location>
</feature>
<evidence type="ECO:0000313" key="4">
    <source>
        <dbReference type="Proteomes" id="UP001168528"/>
    </source>
</evidence>
<name>A0ABT8RBT5_9BACT</name>
<dbReference type="Gene3D" id="2.60.40.10">
    <property type="entry name" value="Immunoglobulins"/>
    <property type="match status" value="1"/>
</dbReference>
<dbReference type="CDD" id="cd00146">
    <property type="entry name" value="PKD"/>
    <property type="match status" value="1"/>
</dbReference>
<keyword evidence="4" id="KW-1185">Reference proteome</keyword>
<evidence type="ECO:0000313" key="3">
    <source>
        <dbReference type="EMBL" id="MDO1448673.1"/>
    </source>
</evidence>
<dbReference type="PANTHER" id="PTHR35580">
    <property type="entry name" value="CELL SURFACE GLYCOPROTEIN (S-LAYER PROTEIN)-LIKE PROTEIN"/>
    <property type="match status" value="1"/>
</dbReference>
<accession>A0ABT8RBT5</accession>
<proteinExistence type="predicted"/>
<dbReference type="SUPFAM" id="SSF49299">
    <property type="entry name" value="PKD domain"/>
    <property type="match status" value="1"/>
</dbReference>
<dbReference type="PROSITE" id="PS50093">
    <property type="entry name" value="PKD"/>
    <property type="match status" value="1"/>
</dbReference>
<dbReference type="InterPro" id="IPR013783">
    <property type="entry name" value="Ig-like_fold"/>
</dbReference>
<feature type="domain" description="PKD" evidence="2">
    <location>
        <begin position="772"/>
        <end position="838"/>
    </location>
</feature>
<dbReference type="Pfam" id="PF25778">
    <property type="entry name" value="DUF7948"/>
    <property type="match status" value="1"/>
</dbReference>
<dbReference type="PANTHER" id="PTHR35580:SF1">
    <property type="entry name" value="PHYTASE-LIKE DOMAIN-CONTAINING PROTEIN"/>
    <property type="match status" value="1"/>
</dbReference>
<gene>
    <name evidence="3" type="ORF">Q0590_20520</name>
</gene>
<comment type="caution">
    <text evidence="3">The sequence shown here is derived from an EMBL/GenBank/DDBJ whole genome shotgun (WGS) entry which is preliminary data.</text>
</comment>
<dbReference type="EMBL" id="JAUKPO010000013">
    <property type="protein sequence ID" value="MDO1448673.1"/>
    <property type="molecule type" value="Genomic_DNA"/>
</dbReference>
<feature type="signal peptide" evidence="1">
    <location>
        <begin position="1"/>
        <end position="20"/>
    </location>
</feature>